<evidence type="ECO:0000313" key="3">
    <source>
        <dbReference type="Proteomes" id="UP001341840"/>
    </source>
</evidence>
<comment type="caution">
    <text evidence="2">The sequence shown here is derived from an EMBL/GenBank/DDBJ whole genome shotgun (WGS) entry which is preliminary data.</text>
</comment>
<reference evidence="2 3" key="1">
    <citation type="journal article" date="2023" name="Plants (Basel)">
        <title>Bridging the Gap: Combining Genomics and Transcriptomics Approaches to Understand Stylosanthes scabra, an Orphan Legume from the Brazilian Caatinga.</title>
        <authorList>
            <person name="Ferreira-Neto J.R.C."/>
            <person name="da Silva M.D."/>
            <person name="Binneck E."/>
            <person name="de Melo N.F."/>
            <person name="da Silva R.H."/>
            <person name="de Melo A.L.T.M."/>
            <person name="Pandolfi V."/>
            <person name="Bustamante F.O."/>
            <person name="Brasileiro-Vidal A.C."/>
            <person name="Benko-Iseppon A.M."/>
        </authorList>
    </citation>
    <scope>NUCLEOTIDE SEQUENCE [LARGE SCALE GENOMIC DNA]</scope>
    <source>
        <tissue evidence="2">Leaves</tissue>
    </source>
</reference>
<feature type="domain" description="Replication protein A 70 kDa DNA-binding subunit B/D first OB fold" evidence="1">
    <location>
        <begin position="97"/>
        <end position="165"/>
    </location>
</feature>
<name>A0ABU6RND5_9FABA</name>
<sequence>MEWYDMDLELELEKEPLGFGEEKLRELLGLLGKVIVSEGNMDRLVWKHDKRGEFSVSSFVRMMWNRILALRDLYGFAREMQEHVLNPRRQWRLRSMHWTILVYVIRKYEVPSFEDPATTKSVDLILQDSQGSRIHASIPKRLISTWSDKINDFSMYNMKEFVVVDKRISTFPLEPFRFRTILELTASAVVTENELFDKFLKMCRVHSILWKDLVAEVVGKEDPRDLITSLGKEIKRMSINLQDLEKNTIRVVLFGTCVDDLTPLMAEERVEPLIVVLQFFRVNRWDGKTSVQSHFDISKVCCGPVLKEIQDFLNSMVDTGTSSSICITQMQSQSSGQGIEGLRHGLAEIKTIEDVWSLTEVVLLRRTS</sequence>
<gene>
    <name evidence="2" type="ORF">PIB30_070328</name>
</gene>
<protein>
    <recommendedName>
        <fullName evidence="1">Replication protein A 70 kDa DNA-binding subunit B/D first OB fold domain-containing protein</fullName>
    </recommendedName>
</protein>
<dbReference type="SUPFAM" id="SSF50249">
    <property type="entry name" value="Nucleic acid-binding proteins"/>
    <property type="match status" value="1"/>
</dbReference>
<dbReference type="PANTHER" id="PTHR47165">
    <property type="entry name" value="OS03G0429900 PROTEIN"/>
    <property type="match status" value="1"/>
</dbReference>
<dbReference type="Gene3D" id="2.40.50.140">
    <property type="entry name" value="Nucleic acid-binding proteins"/>
    <property type="match status" value="2"/>
</dbReference>
<dbReference type="PANTHER" id="PTHR47165:SF4">
    <property type="entry name" value="OS03G0429900 PROTEIN"/>
    <property type="match status" value="1"/>
</dbReference>
<dbReference type="Pfam" id="PF02721">
    <property type="entry name" value="DUF223"/>
    <property type="match status" value="1"/>
</dbReference>
<proteinExistence type="predicted"/>
<dbReference type="InterPro" id="IPR003871">
    <property type="entry name" value="RFA1B/D_OB_1st"/>
</dbReference>
<dbReference type="Proteomes" id="UP001341840">
    <property type="component" value="Unassembled WGS sequence"/>
</dbReference>
<organism evidence="2 3">
    <name type="scientific">Stylosanthes scabra</name>
    <dbReference type="NCBI Taxonomy" id="79078"/>
    <lineage>
        <taxon>Eukaryota</taxon>
        <taxon>Viridiplantae</taxon>
        <taxon>Streptophyta</taxon>
        <taxon>Embryophyta</taxon>
        <taxon>Tracheophyta</taxon>
        <taxon>Spermatophyta</taxon>
        <taxon>Magnoliopsida</taxon>
        <taxon>eudicotyledons</taxon>
        <taxon>Gunneridae</taxon>
        <taxon>Pentapetalae</taxon>
        <taxon>rosids</taxon>
        <taxon>fabids</taxon>
        <taxon>Fabales</taxon>
        <taxon>Fabaceae</taxon>
        <taxon>Papilionoideae</taxon>
        <taxon>50 kb inversion clade</taxon>
        <taxon>dalbergioids sensu lato</taxon>
        <taxon>Dalbergieae</taxon>
        <taxon>Pterocarpus clade</taxon>
        <taxon>Stylosanthes</taxon>
    </lineage>
</organism>
<dbReference type="InterPro" id="IPR012340">
    <property type="entry name" value="NA-bd_OB-fold"/>
</dbReference>
<accession>A0ABU6RND5</accession>
<evidence type="ECO:0000259" key="1">
    <source>
        <dbReference type="Pfam" id="PF02721"/>
    </source>
</evidence>
<evidence type="ECO:0000313" key="2">
    <source>
        <dbReference type="EMBL" id="MED6125617.1"/>
    </source>
</evidence>
<dbReference type="EMBL" id="JASCZI010030998">
    <property type="protein sequence ID" value="MED6125617.1"/>
    <property type="molecule type" value="Genomic_DNA"/>
</dbReference>
<keyword evidence="3" id="KW-1185">Reference proteome</keyword>